<name>A0A0F5JCZ4_9BACT</name>
<sequence length="598" mass="67204">MKTIYNVKTLCVVALLGTAATVNAQEDTSKKQNLDREMTLEREYDPSVQDASKVNTLPVIKEPTVKKMPIDYAGFTVPADPEKEISLLPSGNIMTDILYNKRRGYFNFGAGTYLNLNGDLGYHILSTDKDQLNIWLSHRSTNGKVKYLQIDEKVKAKLNDNLGGLNFKHNFDKLALKMGVKYGYSGFNYYGFPMYLDPSSSAIPEILSDIETNQVAQTIKANVGVESKEDAPVGYLLDIGYTNFSYKYGAGESFDGPTEGTFNLNFGLNAGFGGNQRVGLDGNFQYFNYSLPNDMKIPDGEKAGYTYYFDNFAAATLSPYYKIEGENWHVKLGVNAMFFSGEHKEFMASPNISADVEVADKTVLYLSANGKLKSNSMYDLFQVNRYTSPVSRITPSRNWLDGILGIRSGVAPGFWFDVFGGYKITSDDYFYVPAFQNTKDNFGNLCYPSNLMDSKQLFVGANLKYSYQQLFEISLKGVYNNWDVEYSEDHSTGFLNTHEAEAYGMPEMEITAGVTVRPIKNLSASLDYYLATGRKTPLGLDYIKMKNINELNLTGAYNFNDTFGLYLKLNNVLFQKYELYYGYPLQKFSAMIGVNINF</sequence>
<evidence type="ECO:0000256" key="2">
    <source>
        <dbReference type="ARBA" id="ARBA00023136"/>
    </source>
</evidence>
<dbReference type="EMBL" id="AQHW01000015">
    <property type="protein sequence ID" value="KKB55390.1"/>
    <property type="molecule type" value="Genomic_DNA"/>
</dbReference>
<feature type="chain" id="PRO_5002489095" description="TonB-dependent receptor-like beta-barrel domain-containing protein" evidence="4">
    <location>
        <begin position="25"/>
        <end position="598"/>
    </location>
</feature>
<organism evidence="5 6">
    <name type="scientific">Parabacteroides gordonii MS-1 = DSM 23371</name>
    <dbReference type="NCBI Taxonomy" id="1203610"/>
    <lineage>
        <taxon>Bacteria</taxon>
        <taxon>Pseudomonadati</taxon>
        <taxon>Bacteroidota</taxon>
        <taxon>Bacteroidia</taxon>
        <taxon>Bacteroidales</taxon>
        <taxon>Tannerellaceae</taxon>
        <taxon>Parabacteroides</taxon>
    </lineage>
</organism>
<evidence type="ECO:0000313" key="6">
    <source>
        <dbReference type="Proteomes" id="UP000033035"/>
    </source>
</evidence>
<dbReference type="InterPro" id="IPR036942">
    <property type="entry name" value="Beta-barrel_TonB_sf"/>
</dbReference>
<accession>A0A0F5JCZ4</accession>
<protein>
    <recommendedName>
        <fullName evidence="7">TonB-dependent receptor-like beta-barrel domain-containing protein</fullName>
    </recommendedName>
</protein>
<dbReference type="STRING" id="1203610.HMPREF1536_02859"/>
<feature type="signal peptide" evidence="4">
    <location>
        <begin position="1"/>
        <end position="24"/>
    </location>
</feature>
<dbReference type="HOGENOM" id="CLU_033417_0_0_10"/>
<keyword evidence="3" id="KW-0998">Cell outer membrane</keyword>
<dbReference type="AlphaFoldDB" id="A0A0F5JCZ4"/>
<evidence type="ECO:0000313" key="5">
    <source>
        <dbReference type="EMBL" id="KKB55390.1"/>
    </source>
</evidence>
<dbReference type="SUPFAM" id="SSF56935">
    <property type="entry name" value="Porins"/>
    <property type="match status" value="1"/>
</dbReference>
<gene>
    <name evidence="5" type="ORF">HMPREF1536_02859</name>
</gene>
<keyword evidence="4" id="KW-0732">Signal</keyword>
<proteinExistence type="predicted"/>
<comment type="caution">
    <text evidence="5">The sequence shown here is derived from an EMBL/GenBank/DDBJ whole genome shotgun (WGS) entry which is preliminary data.</text>
</comment>
<evidence type="ECO:0008006" key="7">
    <source>
        <dbReference type="Google" id="ProtNLM"/>
    </source>
</evidence>
<keyword evidence="2" id="KW-0472">Membrane</keyword>
<dbReference type="GO" id="GO:0009279">
    <property type="term" value="C:cell outer membrane"/>
    <property type="evidence" value="ECO:0007669"/>
    <property type="project" value="UniProtKB-SubCell"/>
</dbReference>
<evidence type="ECO:0000256" key="3">
    <source>
        <dbReference type="ARBA" id="ARBA00023237"/>
    </source>
</evidence>
<comment type="subcellular location">
    <subcellularLocation>
        <location evidence="1">Cell outer membrane</location>
    </subcellularLocation>
</comment>
<dbReference type="Gene3D" id="2.40.170.20">
    <property type="entry name" value="TonB-dependent receptor, beta-barrel domain"/>
    <property type="match status" value="1"/>
</dbReference>
<dbReference type="PATRIC" id="fig|1203610.3.peg.2926"/>
<dbReference type="Proteomes" id="UP000033035">
    <property type="component" value="Unassembled WGS sequence"/>
</dbReference>
<reference evidence="5 6" key="1">
    <citation type="submission" date="2013-04" db="EMBL/GenBank/DDBJ databases">
        <title>The Genome Sequence of Parabacteroides gordonii DSM 23371.</title>
        <authorList>
            <consortium name="The Broad Institute Genomics Platform"/>
            <person name="Earl A."/>
            <person name="Ward D."/>
            <person name="Feldgarden M."/>
            <person name="Gevers D."/>
            <person name="Martens E."/>
            <person name="Sakamoto M."/>
            <person name="Benno Y."/>
            <person name="Suzuki N."/>
            <person name="Matsunaga N."/>
            <person name="Koshihara K."/>
            <person name="Seki M."/>
            <person name="Komiya H."/>
            <person name="Walker B."/>
            <person name="Young S."/>
            <person name="Zeng Q."/>
            <person name="Gargeya S."/>
            <person name="Fitzgerald M."/>
            <person name="Haas B."/>
            <person name="Abouelleil A."/>
            <person name="Allen A.W."/>
            <person name="Alvarado L."/>
            <person name="Arachchi H.M."/>
            <person name="Berlin A.M."/>
            <person name="Chapman S.B."/>
            <person name="Gainer-Dewar J."/>
            <person name="Goldberg J."/>
            <person name="Griggs A."/>
            <person name="Gujja S."/>
            <person name="Hansen M."/>
            <person name="Howarth C."/>
            <person name="Imamovic A."/>
            <person name="Ireland A."/>
            <person name="Larimer J."/>
            <person name="McCowan C."/>
            <person name="Murphy C."/>
            <person name="Pearson M."/>
            <person name="Poon T.W."/>
            <person name="Priest M."/>
            <person name="Roberts A."/>
            <person name="Saif S."/>
            <person name="Shea T."/>
            <person name="Sisk P."/>
            <person name="Sykes S."/>
            <person name="Wortman J."/>
            <person name="Nusbaum C."/>
            <person name="Birren B."/>
        </authorList>
    </citation>
    <scope>NUCLEOTIDE SEQUENCE [LARGE SCALE GENOMIC DNA]</scope>
    <source>
        <strain evidence="5 6">MS-1</strain>
    </source>
</reference>
<evidence type="ECO:0000256" key="4">
    <source>
        <dbReference type="SAM" id="SignalP"/>
    </source>
</evidence>
<dbReference type="RefSeq" id="WP_028729599.1">
    <property type="nucleotide sequence ID" value="NZ_KE386764.1"/>
</dbReference>
<keyword evidence="6" id="KW-1185">Reference proteome</keyword>
<evidence type="ECO:0000256" key="1">
    <source>
        <dbReference type="ARBA" id="ARBA00004442"/>
    </source>
</evidence>